<dbReference type="PROSITE" id="PS50097">
    <property type="entry name" value="BTB"/>
    <property type="match status" value="1"/>
</dbReference>
<organism evidence="3 4">
    <name type="scientific">Orbilia brochopaga</name>
    <dbReference type="NCBI Taxonomy" id="3140254"/>
    <lineage>
        <taxon>Eukaryota</taxon>
        <taxon>Fungi</taxon>
        <taxon>Dikarya</taxon>
        <taxon>Ascomycota</taxon>
        <taxon>Pezizomycotina</taxon>
        <taxon>Orbiliomycetes</taxon>
        <taxon>Orbiliales</taxon>
        <taxon>Orbiliaceae</taxon>
        <taxon>Orbilia</taxon>
    </lineage>
</organism>
<accession>A0AAV9U6L9</accession>
<dbReference type="EMBL" id="JAVHNQ010000011">
    <property type="protein sequence ID" value="KAK6336305.1"/>
    <property type="molecule type" value="Genomic_DNA"/>
</dbReference>
<evidence type="ECO:0000259" key="2">
    <source>
        <dbReference type="PROSITE" id="PS50097"/>
    </source>
</evidence>
<keyword evidence="4" id="KW-1185">Reference proteome</keyword>
<dbReference type="AlphaFoldDB" id="A0AAV9U6L9"/>
<sequence>MSSVSYKSSVESLRSNGSRAYEHKLVLDLPYVSDLNLTKSEAAKYEKLLLDYYEHIGGDKSDKYLEPVKIFLASLANTPPCVTKFFEAIQKQSHSRGASKSVEKKDDPADTLSESSYDQLDMSPSEVSSESFEELNLKDTSEDSEGASEVASEVASDHEEDADGPAPESSRELRLYTAPDYTPHDADFTINVGSGDNRVEFKVHTQLLFDRCPGFKMLFGFAGYFKKHLTSSNEPDMDPVAFDYVVSWIYGEPFEIPDDITDPDALVVFIQRTMDIGMALYLYDYISDIAAKLAVSFSERYWESKIILSLSILYDHLIKKEKPIPFTHTQLTAFVRRVHENGRLDFLDVYLDSLGVLNKYPASSLTFFRDMALAISAAWQETENLKVRDRPAEKAEADSIVYIESPGIQSQASDDNDL</sequence>
<name>A0AAV9U6L9_9PEZI</name>
<dbReference type="CDD" id="cd18186">
    <property type="entry name" value="BTB_POZ_ZBTB_KLHL-like"/>
    <property type="match status" value="1"/>
</dbReference>
<dbReference type="InterPro" id="IPR011333">
    <property type="entry name" value="SKP1/BTB/POZ_sf"/>
</dbReference>
<feature type="domain" description="BTB" evidence="2">
    <location>
        <begin position="186"/>
        <end position="258"/>
    </location>
</feature>
<feature type="region of interest" description="Disordered" evidence="1">
    <location>
        <begin position="96"/>
        <end position="171"/>
    </location>
</feature>
<dbReference type="Proteomes" id="UP001375240">
    <property type="component" value="Unassembled WGS sequence"/>
</dbReference>
<gene>
    <name evidence="3" type="ORF">TWF696_001867</name>
</gene>
<evidence type="ECO:0000313" key="4">
    <source>
        <dbReference type="Proteomes" id="UP001375240"/>
    </source>
</evidence>
<reference evidence="3 4" key="1">
    <citation type="submission" date="2019-10" db="EMBL/GenBank/DDBJ databases">
        <authorList>
            <person name="Palmer J.M."/>
        </authorList>
    </citation>
    <scope>NUCLEOTIDE SEQUENCE [LARGE SCALE GENOMIC DNA]</scope>
    <source>
        <strain evidence="3 4">TWF696</strain>
    </source>
</reference>
<evidence type="ECO:0000313" key="3">
    <source>
        <dbReference type="EMBL" id="KAK6336305.1"/>
    </source>
</evidence>
<dbReference type="Gene3D" id="3.30.710.10">
    <property type="entry name" value="Potassium Channel Kv1.1, Chain A"/>
    <property type="match status" value="1"/>
</dbReference>
<comment type="caution">
    <text evidence="3">The sequence shown here is derived from an EMBL/GenBank/DDBJ whole genome shotgun (WGS) entry which is preliminary data.</text>
</comment>
<dbReference type="InterPro" id="IPR000210">
    <property type="entry name" value="BTB/POZ_dom"/>
</dbReference>
<proteinExistence type="predicted"/>
<dbReference type="SUPFAM" id="SSF54695">
    <property type="entry name" value="POZ domain"/>
    <property type="match status" value="1"/>
</dbReference>
<protein>
    <recommendedName>
        <fullName evidence="2">BTB domain-containing protein</fullName>
    </recommendedName>
</protein>
<evidence type="ECO:0000256" key="1">
    <source>
        <dbReference type="SAM" id="MobiDB-lite"/>
    </source>
</evidence>
<dbReference type="Pfam" id="PF00651">
    <property type="entry name" value="BTB"/>
    <property type="match status" value="1"/>
</dbReference>